<dbReference type="Proteomes" id="UP000188184">
    <property type="component" value="Chromosome"/>
</dbReference>
<dbReference type="EMBL" id="CP019640">
    <property type="protein sequence ID" value="AQQ51831.1"/>
    <property type="molecule type" value="Genomic_DNA"/>
</dbReference>
<evidence type="ECO:0000313" key="1">
    <source>
        <dbReference type="EMBL" id="AQQ51831.1"/>
    </source>
</evidence>
<protein>
    <submittedName>
        <fullName evidence="1">Uncharacterized protein</fullName>
    </submittedName>
</protein>
<accession>A0A1Q2KUG3</accession>
<dbReference type="AlphaFoldDB" id="A0A1Q2KUG3"/>
<proteinExistence type="predicted"/>
<dbReference type="KEGG" id="pmar:B0X71_00985"/>
<evidence type="ECO:0000313" key="2">
    <source>
        <dbReference type="Proteomes" id="UP000188184"/>
    </source>
</evidence>
<gene>
    <name evidence="1" type="ORF">B0X71_00985</name>
</gene>
<organism evidence="1 2">
    <name type="scientific">Planococcus lenghuensis</name>
    <dbReference type="NCBI Taxonomy" id="2213202"/>
    <lineage>
        <taxon>Bacteria</taxon>
        <taxon>Bacillati</taxon>
        <taxon>Bacillota</taxon>
        <taxon>Bacilli</taxon>
        <taxon>Bacillales</taxon>
        <taxon>Caryophanaceae</taxon>
        <taxon>Planococcus</taxon>
    </lineage>
</organism>
<sequence length="61" mass="7110">MRRVSEGLDRHEELAISLDVLEEESERDNPRMPVIQGMLSNFTSIPEFQPFVKQIAAFYEL</sequence>
<name>A0A1Q2KUG3_9BACL</name>
<keyword evidence="2" id="KW-1185">Reference proteome</keyword>
<reference evidence="1 2" key="1">
    <citation type="submission" date="2017-02" db="EMBL/GenBank/DDBJ databases">
        <title>The complete genomic sequence of a novel cold adapted crude oil-degrading bacterium Planococcus qaidamina Y42.</title>
        <authorList>
            <person name="Yang R."/>
        </authorList>
    </citation>
    <scope>NUCLEOTIDE SEQUENCE [LARGE SCALE GENOMIC DNA]</scope>
    <source>
        <strain evidence="1 2">Y42</strain>
    </source>
</reference>